<dbReference type="EMBL" id="DS567454">
    <property type="status" value="NOT_ANNOTATED_CDS"/>
    <property type="molecule type" value="Genomic_DNA"/>
</dbReference>
<dbReference type="PANTHER" id="PTHR31321:SF57">
    <property type="entry name" value="PECTINESTERASE 53-RELATED"/>
    <property type="match status" value="1"/>
</dbReference>
<dbReference type="GO" id="GO:0005576">
    <property type="term" value="C:extracellular region"/>
    <property type="evidence" value="ECO:0007669"/>
    <property type="project" value="UniProtKB-SubCell"/>
</dbReference>
<keyword evidence="6 10" id="KW-0732">Signal</keyword>
<dbReference type="EnsemblProtists" id="Phyra72489">
    <property type="protein sequence ID" value="Phyra72489"/>
    <property type="gene ID" value="Phyra72489"/>
</dbReference>
<dbReference type="VEuPathDB" id="FungiDB:KRP23_11001"/>
<dbReference type="eggNOG" id="ENOG502R6WA">
    <property type="taxonomic scope" value="Eukaryota"/>
</dbReference>
<dbReference type="GO" id="GO:0030599">
    <property type="term" value="F:pectinesterase activity"/>
    <property type="evidence" value="ECO:0000318"/>
    <property type="project" value="GO_Central"/>
</dbReference>
<dbReference type="PANTHER" id="PTHR31321">
    <property type="entry name" value="ACYL-COA THIOESTER HYDROLASE YBHC-RELATED"/>
    <property type="match status" value="1"/>
</dbReference>
<evidence type="ECO:0000256" key="5">
    <source>
        <dbReference type="ARBA" id="ARBA00022525"/>
    </source>
</evidence>
<dbReference type="InterPro" id="IPR000070">
    <property type="entry name" value="Pectinesterase_cat"/>
</dbReference>
<comment type="catalytic activity">
    <reaction evidence="9">
        <text>[(1-&gt;4)-alpha-D-galacturonosyl methyl ester](n) + n H2O = [(1-&gt;4)-alpha-D-galacturonosyl](n) + n methanol + n H(+)</text>
        <dbReference type="Rhea" id="RHEA:22380"/>
        <dbReference type="Rhea" id="RHEA-COMP:14570"/>
        <dbReference type="Rhea" id="RHEA-COMP:14573"/>
        <dbReference type="ChEBI" id="CHEBI:15377"/>
        <dbReference type="ChEBI" id="CHEBI:15378"/>
        <dbReference type="ChEBI" id="CHEBI:17790"/>
        <dbReference type="ChEBI" id="CHEBI:140522"/>
        <dbReference type="ChEBI" id="CHEBI:140523"/>
        <dbReference type="EC" id="3.1.1.11"/>
    </reaction>
</comment>
<name>H3GB67_PHYRM</name>
<feature type="chain" id="PRO_5011115051" description="pectinesterase" evidence="10">
    <location>
        <begin position="21"/>
        <end position="348"/>
    </location>
</feature>
<evidence type="ECO:0000256" key="3">
    <source>
        <dbReference type="ARBA" id="ARBA00008891"/>
    </source>
</evidence>
<dbReference type="EC" id="3.1.1.11" evidence="4"/>
<dbReference type="OMA" id="VFAQTYM"/>
<evidence type="ECO:0000256" key="4">
    <source>
        <dbReference type="ARBA" id="ARBA00013229"/>
    </source>
</evidence>
<evidence type="ECO:0000313" key="12">
    <source>
        <dbReference type="EnsemblProtists" id="Phyra72489"/>
    </source>
</evidence>
<evidence type="ECO:0000256" key="9">
    <source>
        <dbReference type="ARBA" id="ARBA00047928"/>
    </source>
</evidence>
<dbReference type="FunFam" id="2.160.20.10:FF:000014">
    <property type="entry name" value="Pectinesterase"/>
    <property type="match status" value="1"/>
</dbReference>
<dbReference type="Pfam" id="PF01095">
    <property type="entry name" value="Pectinesterase"/>
    <property type="match status" value="1"/>
</dbReference>
<evidence type="ECO:0000256" key="10">
    <source>
        <dbReference type="SAM" id="SignalP"/>
    </source>
</evidence>
<evidence type="ECO:0000259" key="11">
    <source>
        <dbReference type="Pfam" id="PF01095"/>
    </source>
</evidence>
<evidence type="ECO:0000256" key="7">
    <source>
        <dbReference type="ARBA" id="ARBA00022801"/>
    </source>
</evidence>
<dbReference type="UniPathway" id="UPA00545">
    <property type="reaction ID" value="UER00823"/>
</dbReference>
<dbReference type="AlphaFoldDB" id="H3GB67"/>
<accession>H3GB67</accession>
<evidence type="ECO:0000313" key="13">
    <source>
        <dbReference type="Proteomes" id="UP000005238"/>
    </source>
</evidence>
<dbReference type="GO" id="GO:0045490">
    <property type="term" value="P:pectin catabolic process"/>
    <property type="evidence" value="ECO:0000318"/>
    <property type="project" value="GO_Central"/>
</dbReference>
<comment type="pathway">
    <text evidence="2">Glycan metabolism; pectin degradation; 2-dehydro-3-deoxy-D-gluconate from pectin: step 1/5.</text>
</comment>
<sequence>MHSFALPLVALASLATSTAAAIDAPCNGPNARTQPPAGAIVVDITGTYNGSYQSVAEGMAYLPNTTEEHTVFLFPGVYQEQVIVPKLAGPLVLQGYTCDSMSYAENKVTITHKMAQVNLAPEIQNNRNELVSTMRFESSSGVKVYNLNIANPFEKIKKLGQAIAAYVDAENYGFYACNFTGYQDTVCANKGRELFAKSYIAGMTDFIFGTEAKAWFESCDIETVGKGYITANGNANSSNLSEYVFNRARVFGSSGNGSTYLGRPWRPYSRVVWQNSELSDVVHPEGWKRWNNESDTANLYYKEFNNSGPGAIIDQRVSFSGQLNESVKITEILGESFESEWWVDTNYL</sequence>
<feature type="domain" description="Pectinesterase catalytic" evidence="11">
    <location>
        <begin position="49"/>
        <end position="322"/>
    </location>
</feature>
<keyword evidence="13" id="KW-1185">Reference proteome</keyword>
<keyword evidence="8" id="KW-0063">Aspartyl esterase</keyword>
<dbReference type="InterPro" id="IPR012334">
    <property type="entry name" value="Pectin_lyas_fold"/>
</dbReference>
<comment type="similarity">
    <text evidence="3">Belongs to the pectinesterase family.</text>
</comment>
<dbReference type="Gene3D" id="2.160.20.10">
    <property type="entry name" value="Single-stranded right-handed beta-helix, Pectin lyase-like"/>
    <property type="match status" value="1"/>
</dbReference>
<evidence type="ECO:0000256" key="1">
    <source>
        <dbReference type="ARBA" id="ARBA00004613"/>
    </source>
</evidence>
<keyword evidence="7" id="KW-0378">Hydrolase</keyword>
<reference evidence="13" key="1">
    <citation type="journal article" date="2006" name="Science">
        <title>Phytophthora genome sequences uncover evolutionary origins and mechanisms of pathogenesis.</title>
        <authorList>
            <person name="Tyler B.M."/>
            <person name="Tripathy S."/>
            <person name="Zhang X."/>
            <person name="Dehal P."/>
            <person name="Jiang R.H."/>
            <person name="Aerts A."/>
            <person name="Arredondo F.D."/>
            <person name="Baxter L."/>
            <person name="Bensasson D."/>
            <person name="Beynon J.L."/>
            <person name="Chapman J."/>
            <person name="Damasceno C.M."/>
            <person name="Dorrance A.E."/>
            <person name="Dou D."/>
            <person name="Dickerman A.W."/>
            <person name="Dubchak I.L."/>
            <person name="Garbelotto M."/>
            <person name="Gijzen M."/>
            <person name="Gordon S.G."/>
            <person name="Govers F."/>
            <person name="Grunwald N.J."/>
            <person name="Huang W."/>
            <person name="Ivors K.L."/>
            <person name="Jones R.W."/>
            <person name="Kamoun S."/>
            <person name="Krampis K."/>
            <person name="Lamour K.H."/>
            <person name="Lee M.K."/>
            <person name="McDonald W.H."/>
            <person name="Medina M."/>
            <person name="Meijer H.J."/>
            <person name="Nordberg E.K."/>
            <person name="Maclean D.J."/>
            <person name="Ospina-Giraldo M.D."/>
            <person name="Morris P.F."/>
            <person name="Phuntumart V."/>
            <person name="Putnam N.H."/>
            <person name="Rash S."/>
            <person name="Rose J.K."/>
            <person name="Sakihama Y."/>
            <person name="Salamov A.A."/>
            <person name="Savidor A."/>
            <person name="Scheuring C.F."/>
            <person name="Smith B.M."/>
            <person name="Sobral B.W."/>
            <person name="Terry A."/>
            <person name="Torto-Alalibo T.A."/>
            <person name="Win J."/>
            <person name="Xu Z."/>
            <person name="Zhang H."/>
            <person name="Grigoriev I.V."/>
            <person name="Rokhsar D.S."/>
            <person name="Boore J.L."/>
        </authorList>
    </citation>
    <scope>NUCLEOTIDE SEQUENCE [LARGE SCALE GENOMIC DNA]</scope>
    <source>
        <strain evidence="13">Pr102</strain>
    </source>
</reference>
<dbReference type="HOGENOM" id="CLU_012243_1_0_1"/>
<dbReference type="VEuPathDB" id="FungiDB:KRP22_11760"/>
<dbReference type="SUPFAM" id="SSF51126">
    <property type="entry name" value="Pectin lyase-like"/>
    <property type="match status" value="1"/>
</dbReference>
<dbReference type="GO" id="GO:0042545">
    <property type="term" value="P:cell wall modification"/>
    <property type="evidence" value="ECO:0007669"/>
    <property type="project" value="InterPro"/>
</dbReference>
<organism evidence="12 13">
    <name type="scientific">Phytophthora ramorum</name>
    <name type="common">Sudden oak death agent</name>
    <dbReference type="NCBI Taxonomy" id="164328"/>
    <lineage>
        <taxon>Eukaryota</taxon>
        <taxon>Sar</taxon>
        <taxon>Stramenopiles</taxon>
        <taxon>Oomycota</taxon>
        <taxon>Peronosporomycetes</taxon>
        <taxon>Peronosporales</taxon>
        <taxon>Peronosporaceae</taxon>
        <taxon>Phytophthora</taxon>
    </lineage>
</organism>
<evidence type="ECO:0000256" key="2">
    <source>
        <dbReference type="ARBA" id="ARBA00005184"/>
    </source>
</evidence>
<dbReference type="InParanoid" id="H3GB67"/>
<dbReference type="STRING" id="164328.H3GB67"/>
<reference evidence="12" key="2">
    <citation type="submission" date="2015-06" db="UniProtKB">
        <authorList>
            <consortium name="EnsemblProtists"/>
        </authorList>
    </citation>
    <scope>IDENTIFICATION</scope>
    <source>
        <strain evidence="12">Pr102</strain>
    </source>
</reference>
<protein>
    <recommendedName>
        <fullName evidence="4">pectinesterase</fullName>
        <ecNumber evidence="4">3.1.1.11</ecNumber>
    </recommendedName>
</protein>
<evidence type="ECO:0000256" key="8">
    <source>
        <dbReference type="ARBA" id="ARBA00023085"/>
    </source>
</evidence>
<keyword evidence="5" id="KW-0964">Secreted</keyword>
<proteinExistence type="inferred from homology"/>
<dbReference type="InterPro" id="IPR011050">
    <property type="entry name" value="Pectin_lyase_fold/virulence"/>
</dbReference>
<comment type="subcellular location">
    <subcellularLocation>
        <location evidence="1">Secreted</location>
    </subcellularLocation>
</comment>
<dbReference type="Proteomes" id="UP000005238">
    <property type="component" value="Unassembled WGS sequence"/>
</dbReference>
<evidence type="ECO:0000256" key="6">
    <source>
        <dbReference type="ARBA" id="ARBA00022729"/>
    </source>
</evidence>
<feature type="signal peptide" evidence="10">
    <location>
        <begin position="1"/>
        <end position="20"/>
    </location>
</feature>